<dbReference type="Proteomes" id="UP000050413">
    <property type="component" value="Unassembled WGS sequence"/>
</dbReference>
<organism evidence="2 3">
    <name type="scientific">Roseibaca calidilacus</name>
    <dbReference type="NCBI Taxonomy" id="1666912"/>
    <lineage>
        <taxon>Bacteria</taxon>
        <taxon>Pseudomonadati</taxon>
        <taxon>Pseudomonadota</taxon>
        <taxon>Alphaproteobacteria</taxon>
        <taxon>Rhodobacterales</taxon>
        <taxon>Paracoccaceae</taxon>
        <taxon>Roseinatronobacter</taxon>
    </lineage>
</organism>
<reference evidence="2 3" key="1">
    <citation type="submission" date="2015-09" db="EMBL/GenBank/DDBJ databases">
        <title>Identification and resolution of microdiversity through metagenomic sequencing of parallel consortia.</title>
        <authorList>
            <person name="Nelson W.C."/>
            <person name="Romine M.F."/>
            <person name="Lindemann S.R."/>
        </authorList>
    </citation>
    <scope>NUCLEOTIDE SEQUENCE [LARGE SCALE GENOMIC DNA]</scope>
    <source>
        <strain evidence="2">HL-91</strain>
    </source>
</reference>
<dbReference type="RefSeq" id="WP_072246708.1">
    <property type="nucleotide sequence ID" value="NZ_FBYC01000004.1"/>
</dbReference>
<proteinExistence type="predicted"/>
<evidence type="ECO:0000313" key="4">
    <source>
        <dbReference type="Proteomes" id="UP000182045"/>
    </source>
</evidence>
<evidence type="ECO:0000313" key="1">
    <source>
        <dbReference type="EMBL" id="CUX82845.1"/>
    </source>
</evidence>
<gene>
    <name evidence="1" type="ORF">Ga0058931_2618</name>
    <name evidence="2" type="ORF">HLUCCA05_00390</name>
</gene>
<sequence>MKRIVIINFTGFRGNWGCQATSVELVKFIAGCFPEGTALNFSFVPLLPSSKVDLAYDRQLDRVFQAFTNVAQAGEGAGASLAFLEQACIARYGF</sequence>
<accession>A0A0P7YM69</accession>
<protein>
    <submittedName>
        <fullName evidence="2">Uncharacterized protein</fullName>
    </submittedName>
</protein>
<evidence type="ECO:0000313" key="3">
    <source>
        <dbReference type="Proteomes" id="UP000050413"/>
    </source>
</evidence>
<dbReference type="OrthoDB" id="1123495at2"/>
<name>A0A0P7YM69_9RHOB</name>
<keyword evidence="4" id="KW-1185">Reference proteome</keyword>
<reference evidence="1 4" key="2">
    <citation type="submission" date="2016-01" db="EMBL/GenBank/DDBJ databases">
        <authorList>
            <person name="Varghese N."/>
        </authorList>
    </citation>
    <scope>NUCLEOTIDE SEQUENCE [LARGE SCALE GENOMIC DNA]</scope>
    <source>
        <strain evidence="1 4">HL-91</strain>
    </source>
</reference>
<evidence type="ECO:0000313" key="2">
    <source>
        <dbReference type="EMBL" id="KPP91600.1"/>
    </source>
</evidence>
<comment type="caution">
    <text evidence="2">The sequence shown here is derived from an EMBL/GenBank/DDBJ whole genome shotgun (WGS) entry which is preliminary data.</text>
</comment>
<dbReference type="EMBL" id="FBYC01000004">
    <property type="protein sequence ID" value="CUX82845.1"/>
    <property type="molecule type" value="Genomic_DNA"/>
</dbReference>
<dbReference type="AlphaFoldDB" id="A0A0P7YM69"/>
<dbReference type="EMBL" id="LJSG01000013">
    <property type="protein sequence ID" value="KPP91600.1"/>
    <property type="molecule type" value="Genomic_DNA"/>
</dbReference>
<dbReference type="Proteomes" id="UP000182045">
    <property type="component" value="Unassembled WGS sequence"/>
</dbReference>